<dbReference type="GeneID" id="5039892"/>
<evidence type="ECO:0000256" key="1">
    <source>
        <dbReference type="ARBA" id="ARBA00022741"/>
    </source>
</evidence>
<keyword evidence="1 3" id="KW-0547">Nucleotide-binding</keyword>
<evidence type="ECO:0000313" key="6">
    <source>
        <dbReference type="Proteomes" id="UP000000600"/>
    </source>
</evidence>
<feature type="binding site" evidence="3">
    <location>
        <begin position="17"/>
        <end position="24"/>
    </location>
    <ligand>
        <name>GTP</name>
        <dbReference type="ChEBI" id="CHEBI:37565"/>
    </ligand>
</feature>
<dbReference type="SMART" id="SM00177">
    <property type="entry name" value="ARF"/>
    <property type="match status" value="1"/>
</dbReference>
<name>A0DUJ3_PARTE</name>
<dbReference type="SUPFAM" id="SSF52540">
    <property type="entry name" value="P-loop containing nucleoside triphosphate hydrolases"/>
    <property type="match status" value="1"/>
</dbReference>
<protein>
    <submittedName>
        <fullName evidence="5">Uncharacterized protein</fullName>
    </submittedName>
</protein>
<dbReference type="HOGENOM" id="CLU_1443607_0_0_1"/>
<dbReference type="RefSeq" id="XP_001454107.1">
    <property type="nucleotide sequence ID" value="XM_001454070.1"/>
</dbReference>
<dbReference type="PROSITE" id="PS51417">
    <property type="entry name" value="ARF"/>
    <property type="match status" value="1"/>
</dbReference>
<evidence type="ECO:0000256" key="3">
    <source>
        <dbReference type="PIRSR" id="PIRSR606689-1"/>
    </source>
</evidence>
<dbReference type="PANTHER" id="PTHR11711">
    <property type="entry name" value="ADP RIBOSYLATION FACTOR-RELATED"/>
    <property type="match status" value="1"/>
</dbReference>
<organism evidence="5 6">
    <name type="scientific">Paramecium tetraurelia</name>
    <dbReference type="NCBI Taxonomy" id="5888"/>
    <lineage>
        <taxon>Eukaryota</taxon>
        <taxon>Sar</taxon>
        <taxon>Alveolata</taxon>
        <taxon>Ciliophora</taxon>
        <taxon>Intramacronucleata</taxon>
        <taxon>Oligohymenophorea</taxon>
        <taxon>Peniculida</taxon>
        <taxon>Parameciidae</taxon>
        <taxon>Paramecium</taxon>
    </lineage>
</organism>
<dbReference type="EMBL" id="CT868585">
    <property type="protein sequence ID" value="CAK86710.1"/>
    <property type="molecule type" value="Genomic_DNA"/>
</dbReference>
<feature type="binding site" evidence="4">
    <location>
        <position position="42"/>
    </location>
    <ligand>
        <name>Mg(2+)</name>
        <dbReference type="ChEBI" id="CHEBI:18420"/>
    </ligand>
</feature>
<dbReference type="GO" id="GO:0046872">
    <property type="term" value="F:metal ion binding"/>
    <property type="evidence" value="ECO:0007669"/>
    <property type="project" value="UniProtKB-KW"/>
</dbReference>
<dbReference type="GO" id="GO:0016192">
    <property type="term" value="P:vesicle-mediated transport"/>
    <property type="evidence" value="ECO:0000318"/>
    <property type="project" value="GO_Central"/>
</dbReference>
<accession>A0DUJ3</accession>
<reference evidence="5 6" key="1">
    <citation type="journal article" date="2006" name="Nature">
        <title>Global trends of whole-genome duplications revealed by the ciliate Paramecium tetraurelia.</title>
        <authorList>
            <consortium name="Genoscope"/>
            <person name="Aury J.-M."/>
            <person name="Jaillon O."/>
            <person name="Duret L."/>
            <person name="Noel B."/>
            <person name="Jubin C."/>
            <person name="Porcel B.M."/>
            <person name="Segurens B."/>
            <person name="Daubin V."/>
            <person name="Anthouard V."/>
            <person name="Aiach N."/>
            <person name="Arnaiz O."/>
            <person name="Billaut A."/>
            <person name="Beisson J."/>
            <person name="Blanc I."/>
            <person name="Bouhouche K."/>
            <person name="Camara F."/>
            <person name="Duharcourt S."/>
            <person name="Guigo R."/>
            <person name="Gogendeau D."/>
            <person name="Katinka M."/>
            <person name="Keller A.-M."/>
            <person name="Kissmehl R."/>
            <person name="Klotz C."/>
            <person name="Koll F."/>
            <person name="Le Moue A."/>
            <person name="Lepere C."/>
            <person name="Malinsky S."/>
            <person name="Nowacki M."/>
            <person name="Nowak J.K."/>
            <person name="Plattner H."/>
            <person name="Poulain J."/>
            <person name="Ruiz F."/>
            <person name="Serrano V."/>
            <person name="Zagulski M."/>
            <person name="Dessen P."/>
            <person name="Betermier M."/>
            <person name="Weissenbach J."/>
            <person name="Scarpelli C."/>
            <person name="Schachter V."/>
            <person name="Sperling L."/>
            <person name="Meyer E."/>
            <person name="Cohen J."/>
            <person name="Wincker P."/>
        </authorList>
    </citation>
    <scope>NUCLEOTIDE SEQUENCE [LARGE SCALE GENOMIC DNA]</scope>
    <source>
        <strain evidence="5 6">Stock d4-2</strain>
    </source>
</reference>
<dbReference type="STRING" id="5888.A0DUJ3"/>
<dbReference type="InterPro" id="IPR006689">
    <property type="entry name" value="Small_GTPase_ARF/SAR"/>
</dbReference>
<dbReference type="GO" id="GO:0006886">
    <property type="term" value="P:intracellular protein transport"/>
    <property type="evidence" value="ECO:0000318"/>
    <property type="project" value="GO_Central"/>
</dbReference>
<keyword evidence="2 3" id="KW-0342">GTP-binding</keyword>
<evidence type="ECO:0000256" key="4">
    <source>
        <dbReference type="PIRSR" id="PIRSR606689-2"/>
    </source>
</evidence>
<dbReference type="InterPro" id="IPR027417">
    <property type="entry name" value="P-loop_NTPase"/>
</dbReference>
<dbReference type="OrthoDB" id="2011769at2759"/>
<keyword evidence="4" id="KW-0479">Metal-binding</keyword>
<feature type="binding site" evidence="4">
    <location>
        <position position="24"/>
    </location>
    <ligand>
        <name>Mg(2+)</name>
        <dbReference type="ChEBI" id="CHEBI:18420"/>
    </ligand>
</feature>
<dbReference type="Pfam" id="PF00025">
    <property type="entry name" value="Arf"/>
    <property type="match status" value="1"/>
</dbReference>
<dbReference type="GO" id="GO:0005525">
    <property type="term" value="F:GTP binding"/>
    <property type="evidence" value="ECO:0000318"/>
    <property type="project" value="GO_Central"/>
</dbReference>
<dbReference type="KEGG" id="ptm:GSPATT00020382001"/>
<dbReference type="eggNOG" id="KOG0070">
    <property type="taxonomic scope" value="Eukaryota"/>
</dbReference>
<dbReference type="InterPro" id="IPR024156">
    <property type="entry name" value="Small_GTPase_ARF"/>
</dbReference>
<dbReference type="InParanoid" id="A0DUJ3"/>
<keyword evidence="6" id="KW-1185">Reference proteome</keyword>
<dbReference type="Proteomes" id="UP000000600">
    <property type="component" value="Unassembled WGS sequence"/>
</dbReference>
<keyword evidence="4" id="KW-0460">Magnesium</keyword>
<sequence>MFSCLFQDKQIRVIMIGLDGVGKTSILHRLKLQEELKSTIPTIGFNIETIDYTNIQFTFFDIGGVDKIRLLMHRNHFIIDQSDPNDWQKKKKELMRFLNEMKQKVLPYWFKLINQILLDLLLRNQSSFWSFNIMKENFIYNRARLRLERNSMKVQAGQLQYIYVQNLILISTLHRRQRYSRQFNLRKL</sequence>
<dbReference type="GO" id="GO:0003924">
    <property type="term" value="F:GTPase activity"/>
    <property type="evidence" value="ECO:0007669"/>
    <property type="project" value="InterPro"/>
</dbReference>
<dbReference type="AlphaFoldDB" id="A0DUJ3"/>
<evidence type="ECO:0000313" key="5">
    <source>
        <dbReference type="EMBL" id="CAK86710.1"/>
    </source>
</evidence>
<gene>
    <name evidence="5" type="ORF">GSPATT00020382001</name>
</gene>
<dbReference type="GO" id="GO:0005737">
    <property type="term" value="C:cytoplasm"/>
    <property type="evidence" value="ECO:0000318"/>
    <property type="project" value="GO_Central"/>
</dbReference>
<dbReference type="Gene3D" id="3.40.50.300">
    <property type="entry name" value="P-loop containing nucleotide triphosphate hydrolases"/>
    <property type="match status" value="1"/>
</dbReference>
<evidence type="ECO:0000256" key="2">
    <source>
        <dbReference type="ARBA" id="ARBA00023134"/>
    </source>
</evidence>
<proteinExistence type="predicted"/>
<feature type="binding site" evidence="3">
    <location>
        <position position="64"/>
    </location>
    <ligand>
        <name>GTP</name>
        <dbReference type="ChEBI" id="CHEBI:37565"/>
    </ligand>
</feature>